<comment type="subcellular location">
    <subcellularLocation>
        <location evidence="14">Membrane</location>
        <topology evidence="14">Single-pass membrane protein</topology>
    </subcellularLocation>
    <subcellularLocation>
        <location evidence="14">Cytoplasm</location>
    </subcellularLocation>
</comment>
<evidence type="ECO:0000256" key="13">
    <source>
        <dbReference type="ARBA" id="ARBA00024167"/>
    </source>
</evidence>
<dbReference type="PRINTS" id="PR01263">
    <property type="entry name" value="INTCLCHANNEL"/>
</dbReference>
<dbReference type="InterPro" id="IPR040079">
    <property type="entry name" value="Glutathione_S-Trfase"/>
</dbReference>
<name>E4WS19_OIKDI</name>
<dbReference type="EMBL" id="FN653015">
    <property type="protein sequence ID" value="CBY20551.1"/>
    <property type="molecule type" value="Genomic_DNA"/>
</dbReference>
<dbReference type="InterPro" id="IPR010987">
    <property type="entry name" value="Glutathione-S-Trfase_C-like"/>
</dbReference>
<dbReference type="CDD" id="cd03061">
    <property type="entry name" value="GST_N_CLIC"/>
    <property type="match status" value="1"/>
</dbReference>
<dbReference type="CDD" id="cd03198">
    <property type="entry name" value="GST_C_CLIC"/>
    <property type="match status" value="1"/>
</dbReference>
<keyword evidence="6" id="KW-1133">Transmembrane helix</keyword>
<dbReference type="EMBL" id="FN654454">
    <property type="protein sequence ID" value="CBY33859.1"/>
    <property type="molecule type" value="Genomic_DNA"/>
</dbReference>
<dbReference type="GO" id="GO:0005737">
    <property type="term" value="C:cytoplasm"/>
    <property type="evidence" value="ECO:0007669"/>
    <property type="project" value="UniProtKB-SubCell"/>
</dbReference>
<keyword evidence="8 14" id="KW-0406">Ion transport</keyword>
<dbReference type="GO" id="GO:0016491">
    <property type="term" value="F:oxidoreductase activity"/>
    <property type="evidence" value="ECO:0007669"/>
    <property type="project" value="UniProtKB-KW"/>
</dbReference>
<evidence type="ECO:0000256" key="3">
    <source>
        <dbReference type="ARBA" id="ARBA00022490"/>
    </source>
</evidence>
<evidence type="ECO:0000256" key="6">
    <source>
        <dbReference type="ARBA" id="ARBA00022989"/>
    </source>
</evidence>
<dbReference type="FunCoup" id="E4WS19">
    <property type="interactions" value="58"/>
</dbReference>
<dbReference type="Gene3D" id="3.40.30.10">
    <property type="entry name" value="Glutaredoxin"/>
    <property type="match status" value="1"/>
</dbReference>
<dbReference type="SFLD" id="SFLDS00019">
    <property type="entry name" value="Glutathione_Transferase_(cytos"/>
    <property type="match status" value="1"/>
</dbReference>
<dbReference type="PANTHER" id="PTHR45476">
    <property type="entry name" value="CHLORIDE INTRACELLULAR CHANNEL PROTEIN 6-RELATED"/>
    <property type="match status" value="1"/>
</dbReference>
<evidence type="ECO:0000256" key="12">
    <source>
        <dbReference type="ARBA" id="ARBA00023303"/>
    </source>
</evidence>
<dbReference type="SUPFAM" id="SSF47616">
    <property type="entry name" value="GST C-terminal domain-like"/>
    <property type="match status" value="1"/>
</dbReference>
<protein>
    <recommendedName>
        <fullName evidence="14">Chloride intracellular channel protein</fullName>
    </recommendedName>
</protein>
<dbReference type="InParanoid" id="E4WS19"/>
<dbReference type="GO" id="GO:0005254">
    <property type="term" value="F:chloride channel activity"/>
    <property type="evidence" value="ECO:0007669"/>
    <property type="project" value="UniProtKB-KW"/>
</dbReference>
<keyword evidence="11 14" id="KW-0868">Chloride</keyword>
<dbReference type="InterPro" id="IPR053823">
    <property type="entry name" value="CLIC_N"/>
</dbReference>
<dbReference type="PANTHER" id="PTHR45476:SF3">
    <property type="entry name" value="CHLORIDE INTRACELLULAR CHANNEL PROTEIN"/>
    <property type="match status" value="1"/>
</dbReference>
<evidence type="ECO:0000256" key="7">
    <source>
        <dbReference type="ARBA" id="ARBA00023002"/>
    </source>
</evidence>
<dbReference type="InterPro" id="IPR036282">
    <property type="entry name" value="Glutathione-S-Trfase_C_sf"/>
</dbReference>
<evidence type="ECO:0000256" key="14">
    <source>
        <dbReference type="RuleBase" id="RU362009"/>
    </source>
</evidence>
<keyword evidence="10 14" id="KW-0869">Chloride channel</keyword>
<evidence type="ECO:0000256" key="5">
    <source>
        <dbReference type="ARBA" id="ARBA00022882"/>
    </source>
</evidence>
<evidence type="ECO:0000259" key="15">
    <source>
        <dbReference type="PROSITE" id="PS50405"/>
    </source>
</evidence>
<keyword evidence="9" id="KW-0472">Membrane</keyword>
<evidence type="ECO:0000256" key="10">
    <source>
        <dbReference type="ARBA" id="ARBA00023173"/>
    </source>
</evidence>
<evidence type="ECO:0000313" key="17">
    <source>
        <dbReference type="EMBL" id="CBY33859.1"/>
    </source>
</evidence>
<accession>E4WS19</accession>
<dbReference type="AlphaFoldDB" id="E4WS19"/>
<comment type="similarity">
    <text evidence="1 14">Belongs to the chloride channel CLIC family.</text>
</comment>
<evidence type="ECO:0000256" key="11">
    <source>
        <dbReference type="ARBA" id="ARBA00023214"/>
    </source>
</evidence>
<comment type="domain">
    <text evidence="14">Members of this family may change from a globular, soluble state to a state where the N-terminal domain is inserted into the membrane and functions as chloride channel. A conformation change of the N-terminal domain is thought to expose hydrophobic surfaces that trigger membrane insertion.</text>
</comment>
<comment type="catalytic activity">
    <reaction evidence="13">
        <text>chloride(in) = chloride(out)</text>
        <dbReference type="Rhea" id="RHEA:29823"/>
        <dbReference type="ChEBI" id="CHEBI:17996"/>
    </reaction>
</comment>
<keyword evidence="18" id="KW-1185">Reference proteome</keyword>
<proteinExistence type="inferred from homology"/>
<organism evidence="16">
    <name type="scientific">Oikopleura dioica</name>
    <name type="common">Tunicate</name>
    <dbReference type="NCBI Taxonomy" id="34765"/>
    <lineage>
        <taxon>Eukaryota</taxon>
        <taxon>Metazoa</taxon>
        <taxon>Chordata</taxon>
        <taxon>Tunicata</taxon>
        <taxon>Appendicularia</taxon>
        <taxon>Copelata</taxon>
        <taxon>Oikopleuridae</taxon>
        <taxon>Oikopleura</taxon>
    </lineage>
</organism>
<evidence type="ECO:0000313" key="18">
    <source>
        <dbReference type="Proteomes" id="UP000001307"/>
    </source>
</evidence>
<evidence type="ECO:0000256" key="4">
    <source>
        <dbReference type="ARBA" id="ARBA00022692"/>
    </source>
</evidence>
<keyword evidence="3 14" id="KW-0963">Cytoplasm</keyword>
<dbReference type="InterPro" id="IPR036249">
    <property type="entry name" value="Thioredoxin-like_sf"/>
</dbReference>
<keyword evidence="7" id="KW-0560">Oxidoreductase</keyword>
<feature type="domain" description="GST C-terminal" evidence="15">
    <location>
        <begin position="71"/>
        <end position="225"/>
    </location>
</feature>
<keyword evidence="4" id="KW-0812">Transmembrane</keyword>
<dbReference type="InterPro" id="IPR002946">
    <property type="entry name" value="CLIC"/>
</dbReference>
<evidence type="ECO:0000256" key="9">
    <source>
        <dbReference type="ARBA" id="ARBA00023136"/>
    </source>
</evidence>
<dbReference type="PROSITE" id="PS50405">
    <property type="entry name" value="GST_CTER"/>
    <property type="match status" value="1"/>
</dbReference>
<dbReference type="Proteomes" id="UP000001307">
    <property type="component" value="Unassembled WGS sequence"/>
</dbReference>
<evidence type="ECO:0000256" key="8">
    <source>
        <dbReference type="ARBA" id="ARBA00023065"/>
    </source>
</evidence>
<dbReference type="Gene3D" id="1.20.1050.10">
    <property type="match status" value="1"/>
</dbReference>
<dbReference type="Proteomes" id="UP000011014">
    <property type="component" value="Unassembled WGS sequence"/>
</dbReference>
<keyword evidence="2 14" id="KW-0813">Transport</keyword>
<evidence type="ECO:0000256" key="1">
    <source>
        <dbReference type="ARBA" id="ARBA00007655"/>
    </source>
</evidence>
<gene>
    <name evidence="16" type="ORF">GSOID_T00000550001</name>
    <name evidence="17" type="ORF">GSOID_T00021814001</name>
</gene>
<dbReference type="GO" id="GO:0034707">
    <property type="term" value="C:chloride channel complex"/>
    <property type="evidence" value="ECO:0007669"/>
    <property type="project" value="UniProtKB-KW"/>
</dbReference>
<dbReference type="OrthoDB" id="1935530at2759"/>
<evidence type="ECO:0000256" key="2">
    <source>
        <dbReference type="ARBA" id="ARBA00022448"/>
    </source>
</evidence>
<sequence>MASNSDHDIVLFVKAGSDRECLGCCPFSQRLFMVLWLKGTQFNVTTVDKTTKPKELADIAPGTNPPFVLFDGEVLTDIPRIEEFLESTLSPPKYPSLSPVHPESYLAGNDLFAKFSAWIKCKPDQPNQETLMKRYVLELAKLDAFLKTSLDASQESRLFLDGDRMTLADCNILPKLQVALVAGKKLHDFDLPDAFDGIASYVKNAKACDEFRQTCPDDEEIAWYYGGPKPKPTKRV</sequence>
<keyword evidence="5 14" id="KW-0851">Voltage-gated channel</keyword>
<reference evidence="16" key="1">
    <citation type="journal article" date="2010" name="Science">
        <title>Plasticity of animal genome architecture unmasked by rapid evolution of a pelagic tunicate.</title>
        <authorList>
            <person name="Denoeud F."/>
            <person name="Henriet S."/>
            <person name="Mungpakdee S."/>
            <person name="Aury J.M."/>
            <person name="Da Silva C."/>
            <person name="Brinkmann H."/>
            <person name="Mikhaleva J."/>
            <person name="Olsen L.C."/>
            <person name="Jubin C."/>
            <person name="Canestro C."/>
            <person name="Bouquet J.M."/>
            <person name="Danks G."/>
            <person name="Poulain J."/>
            <person name="Campsteijn C."/>
            <person name="Adamski M."/>
            <person name="Cross I."/>
            <person name="Yadetie F."/>
            <person name="Muffato M."/>
            <person name="Louis A."/>
            <person name="Butcher S."/>
            <person name="Tsagkogeorga G."/>
            <person name="Konrad A."/>
            <person name="Singh S."/>
            <person name="Jensen M.F."/>
            <person name="Cong E.H."/>
            <person name="Eikeseth-Otteraa H."/>
            <person name="Noel B."/>
            <person name="Anthouard V."/>
            <person name="Porcel B.M."/>
            <person name="Kachouri-Lafond R."/>
            <person name="Nishino A."/>
            <person name="Ugolini M."/>
            <person name="Chourrout P."/>
            <person name="Nishida H."/>
            <person name="Aasland R."/>
            <person name="Huzurbazar S."/>
            <person name="Westhof E."/>
            <person name="Delsuc F."/>
            <person name="Lehrach H."/>
            <person name="Reinhardt R."/>
            <person name="Weissenbach J."/>
            <person name="Roy S.W."/>
            <person name="Artiguenave F."/>
            <person name="Postlethwait J.H."/>
            <person name="Manak J.R."/>
            <person name="Thompson E.M."/>
            <person name="Jaillon O."/>
            <person name="Du Pasquier L."/>
            <person name="Boudinot P."/>
            <person name="Liberles D.A."/>
            <person name="Volff J.N."/>
            <person name="Philippe H."/>
            <person name="Lenhard B."/>
            <person name="Roest Crollius H."/>
            <person name="Wincker P."/>
            <person name="Chourrout D."/>
        </authorList>
    </citation>
    <scope>NUCLEOTIDE SEQUENCE [LARGE SCALE GENOMIC DNA]</scope>
</reference>
<dbReference type="Pfam" id="PF22441">
    <property type="entry name" value="CLIC-like_N"/>
    <property type="match status" value="1"/>
</dbReference>
<keyword evidence="12 14" id="KW-0407">Ion channel</keyword>
<dbReference type="SUPFAM" id="SSF52833">
    <property type="entry name" value="Thioredoxin-like"/>
    <property type="match status" value="1"/>
</dbReference>
<evidence type="ECO:0000313" key="16">
    <source>
        <dbReference type="EMBL" id="CBY20551.1"/>
    </source>
</evidence>